<gene>
    <name evidence="1" type="ORF">CBG26872</name>
    <name evidence="1" type="ORF">CBG_26872</name>
</gene>
<name>B6II72_CAEBR</name>
<dbReference type="HOGENOM" id="CLU_1548999_0_0_1"/>
<organism evidence="1 2">
    <name type="scientific">Caenorhabditis briggsae</name>
    <dbReference type="NCBI Taxonomy" id="6238"/>
    <lineage>
        <taxon>Eukaryota</taxon>
        <taxon>Metazoa</taxon>
        <taxon>Ecdysozoa</taxon>
        <taxon>Nematoda</taxon>
        <taxon>Chromadorea</taxon>
        <taxon>Rhabditida</taxon>
        <taxon>Rhabditina</taxon>
        <taxon>Rhabditomorpha</taxon>
        <taxon>Rhabditoidea</taxon>
        <taxon>Rhabditidae</taxon>
        <taxon>Peloderinae</taxon>
        <taxon>Caenorhabditis</taxon>
    </lineage>
</organism>
<reference evidence="1 2" key="1">
    <citation type="journal article" date="2003" name="PLoS Biol.">
        <title>The genome sequence of Caenorhabditis briggsae: a platform for comparative genomics.</title>
        <authorList>
            <person name="Stein L.D."/>
            <person name="Bao Z."/>
            <person name="Blasiar D."/>
            <person name="Blumenthal T."/>
            <person name="Brent M.R."/>
            <person name="Chen N."/>
            <person name="Chinwalla A."/>
            <person name="Clarke L."/>
            <person name="Clee C."/>
            <person name="Coghlan A."/>
            <person name="Coulson A."/>
            <person name="D'Eustachio P."/>
            <person name="Fitch D.H."/>
            <person name="Fulton L.A."/>
            <person name="Fulton R.E."/>
            <person name="Griffiths-Jones S."/>
            <person name="Harris T.W."/>
            <person name="Hillier L.W."/>
            <person name="Kamath R."/>
            <person name="Kuwabara P.E."/>
            <person name="Mardis E.R."/>
            <person name="Marra M.A."/>
            <person name="Miner T.L."/>
            <person name="Minx P."/>
            <person name="Mullikin J.C."/>
            <person name="Plumb R.W."/>
            <person name="Rogers J."/>
            <person name="Schein J.E."/>
            <person name="Sohrmann M."/>
            <person name="Spieth J."/>
            <person name="Stajich J.E."/>
            <person name="Wei C."/>
            <person name="Willey D."/>
            <person name="Wilson R.K."/>
            <person name="Durbin R."/>
            <person name="Waterston R.H."/>
        </authorList>
    </citation>
    <scope>NUCLEOTIDE SEQUENCE [LARGE SCALE GENOMIC DNA]</scope>
    <source>
        <strain evidence="1 2">AF16</strain>
    </source>
</reference>
<sequence>MNRRHNLHPFNFPSLLGLEKVCIFKIDLFICIKFRLTGKLQCIDSRIVLLGERCTVRKSRRRGRRHSVNDRIGCEYCHNVAVVSEESFRFFMDQNQHDEICHLSKSESKKLNYVKRDIHYSSHLNNSNDNKAVMNETFCQISRHFRLLRNENSNVLKLLQRLKTKKNIKLRRR</sequence>
<dbReference type="RefSeq" id="XP_045099165.1">
    <property type="nucleotide sequence ID" value="XM_045236505.1"/>
</dbReference>
<keyword evidence="2" id="KW-1185">Reference proteome</keyword>
<dbReference type="KEGG" id="cbr:CBG_26872"/>
<accession>B6II72</accession>
<evidence type="ECO:0000313" key="2">
    <source>
        <dbReference type="Proteomes" id="UP000008549"/>
    </source>
</evidence>
<dbReference type="CTD" id="68918336"/>
<dbReference type="GeneID" id="68918336"/>
<dbReference type="AlphaFoldDB" id="B6II72"/>
<dbReference type="Proteomes" id="UP000008549">
    <property type="component" value="Unassembled WGS sequence"/>
</dbReference>
<protein>
    <submittedName>
        <fullName evidence="1">Protein CBG26872</fullName>
    </submittedName>
</protein>
<dbReference type="InParanoid" id="B6II72"/>
<proteinExistence type="predicted"/>
<dbReference type="EMBL" id="HE600908">
    <property type="protein sequence ID" value="CAR99602.1"/>
    <property type="molecule type" value="Genomic_DNA"/>
</dbReference>
<reference evidence="1 2" key="2">
    <citation type="journal article" date="2011" name="PLoS Genet.">
        <title>Caenorhabditis briggsae recombinant inbred line genotypes reveal inter-strain incompatibility and the evolution of recombination.</title>
        <authorList>
            <person name="Ross J.A."/>
            <person name="Koboldt D.C."/>
            <person name="Staisch J.E."/>
            <person name="Chamberlin H.M."/>
            <person name="Gupta B.P."/>
            <person name="Miller R.D."/>
            <person name="Baird S.E."/>
            <person name="Haag E.S."/>
        </authorList>
    </citation>
    <scope>NUCLEOTIDE SEQUENCE [LARGE SCALE GENOMIC DNA]</scope>
    <source>
        <strain evidence="1 2">AF16</strain>
    </source>
</reference>
<evidence type="ECO:0000313" key="1">
    <source>
        <dbReference type="EMBL" id="CAR99602.1"/>
    </source>
</evidence>